<dbReference type="Proteomes" id="UP000765802">
    <property type="component" value="Unassembled WGS sequence"/>
</dbReference>
<evidence type="ECO:0000313" key="2">
    <source>
        <dbReference type="EMBL" id="MBC6490511.1"/>
    </source>
</evidence>
<dbReference type="EMBL" id="MBUA01000001">
    <property type="protein sequence ID" value="MBC6490511.1"/>
    <property type="molecule type" value="Genomic_DNA"/>
</dbReference>
<dbReference type="SUPFAM" id="SSF48452">
    <property type="entry name" value="TPR-like"/>
    <property type="match status" value="1"/>
</dbReference>
<name>A0ABR7M6G9_9BACT</name>
<gene>
    <name evidence="2" type="ORF">BC349_06010</name>
</gene>
<evidence type="ECO:0008006" key="4">
    <source>
        <dbReference type="Google" id="ProtNLM"/>
    </source>
</evidence>
<feature type="transmembrane region" description="Helical" evidence="1">
    <location>
        <begin position="88"/>
        <end position="105"/>
    </location>
</feature>
<dbReference type="Gene3D" id="1.25.40.10">
    <property type="entry name" value="Tetratricopeptide repeat domain"/>
    <property type="match status" value="1"/>
</dbReference>
<organism evidence="2 3">
    <name type="scientific">Flavihumibacter stibioxidans</name>
    <dbReference type="NCBI Taxonomy" id="1834163"/>
    <lineage>
        <taxon>Bacteria</taxon>
        <taxon>Pseudomonadati</taxon>
        <taxon>Bacteroidota</taxon>
        <taxon>Chitinophagia</taxon>
        <taxon>Chitinophagales</taxon>
        <taxon>Chitinophagaceae</taxon>
        <taxon>Flavihumibacter</taxon>
    </lineage>
</organism>
<evidence type="ECO:0000256" key="1">
    <source>
        <dbReference type="SAM" id="Phobius"/>
    </source>
</evidence>
<sequence>MTNDLPIELLLDEYFKGEFPASEWQNRLPGYTSEEIDRLVSRHQSAIVFLQRASVLDQVQSIHRQFLEEKTSIQKKTGKLLHFPWRKFLSVAAMLVVIAGAFLLYQARAVSPERLYENIYSDYQLSTFRSENTTTEMERLYAEGRYEELIHAYTKLTMAGNKDHFLAGISYMKLQQYVEAAGNFDKILAGSGAGTEILFRDEAEYYGGLATIKTGQYRKAYELLSLVEADQEHTYHEKVSAGQLKQLLKLAEQHRQ</sequence>
<accession>A0ABR7M6G9</accession>
<proteinExistence type="predicted"/>
<keyword evidence="1" id="KW-0812">Transmembrane</keyword>
<keyword evidence="1" id="KW-1133">Transmembrane helix</keyword>
<keyword evidence="1" id="KW-0472">Membrane</keyword>
<dbReference type="InterPro" id="IPR011990">
    <property type="entry name" value="TPR-like_helical_dom_sf"/>
</dbReference>
<comment type="caution">
    <text evidence="2">The sequence shown here is derived from an EMBL/GenBank/DDBJ whole genome shotgun (WGS) entry which is preliminary data.</text>
</comment>
<protein>
    <recommendedName>
        <fullName evidence="4">Tetratricopeptide repeat protein</fullName>
    </recommendedName>
</protein>
<dbReference type="RefSeq" id="WP_187255807.1">
    <property type="nucleotide sequence ID" value="NZ_JBHULF010000006.1"/>
</dbReference>
<reference evidence="2 3" key="1">
    <citation type="submission" date="2016-07" db="EMBL/GenBank/DDBJ databases">
        <title>Genome analysis of Flavihumibacter stibioxidans YS-17.</title>
        <authorList>
            <person name="Shi K."/>
            <person name="Han Y."/>
            <person name="Wang G."/>
        </authorList>
    </citation>
    <scope>NUCLEOTIDE SEQUENCE [LARGE SCALE GENOMIC DNA]</scope>
    <source>
        <strain evidence="2 3">YS-17</strain>
    </source>
</reference>
<keyword evidence="3" id="KW-1185">Reference proteome</keyword>
<evidence type="ECO:0000313" key="3">
    <source>
        <dbReference type="Proteomes" id="UP000765802"/>
    </source>
</evidence>